<dbReference type="InterPro" id="IPR000639">
    <property type="entry name" value="Epox_hydrolase-like"/>
</dbReference>
<feature type="chain" id="PRO_5047164485" evidence="1">
    <location>
        <begin position="41"/>
        <end position="371"/>
    </location>
</feature>
<feature type="domain" description="AB hydrolase-1" evidence="2">
    <location>
        <begin position="104"/>
        <end position="356"/>
    </location>
</feature>
<sequence length="371" mass="40696">MPSSLYRRMRRISYRAIVGLSSLVALATLPGAALVSSAYAADTPSAPPLTSAADTESNAGPAYGPELQGFAYPYPVNRFDFTSQRTPLHMAYIDVKPAQANGRTVVLLHGKNFCAATWQETIDTLAGAGYRVIAPDQIGFCKSSKPAQYQYSFQQLANNTHALLASLGITTATVMGHSTGGMLAVRYALMYPNETQQLVLVNPIGLEDWKALGVPSKTVDEWFDRELRTSAPGIRRYEQATYYAGQWSERYEPWVQMLAGMYRGPGKRIVAWNSALLYDMIYTQPVVYELGRIRVPTLLMIGDRDTTAIGKDFSPPEVQARLGHYAELARTTQAAIPNASLVRFPELGHAPQMQDPAAFHKALLTGLAALR</sequence>
<evidence type="ECO:0000259" key="2">
    <source>
        <dbReference type="Pfam" id="PF00561"/>
    </source>
</evidence>
<dbReference type="PANTHER" id="PTHR43798">
    <property type="entry name" value="MONOACYLGLYCEROL LIPASE"/>
    <property type="match status" value="1"/>
</dbReference>
<dbReference type="InterPro" id="IPR029058">
    <property type="entry name" value="AB_hydrolase_fold"/>
</dbReference>
<proteinExistence type="predicted"/>
<dbReference type="PANTHER" id="PTHR43798:SF33">
    <property type="entry name" value="HYDROLASE, PUTATIVE (AFU_ORTHOLOGUE AFUA_2G14860)-RELATED"/>
    <property type="match status" value="1"/>
</dbReference>
<dbReference type="Gene3D" id="3.40.50.1820">
    <property type="entry name" value="alpha/beta hydrolase"/>
    <property type="match status" value="1"/>
</dbReference>
<reference evidence="4" key="1">
    <citation type="submission" date="2015-02" db="EMBL/GenBank/DDBJ databases">
        <title>Complete Genome Sequencing of Pandoraea vervacti NS15 sp. nov.</title>
        <authorList>
            <person name="Chan K.-G."/>
        </authorList>
    </citation>
    <scope>NUCLEOTIDE SEQUENCE [LARGE SCALE GENOMIC DNA]</scope>
    <source>
        <strain evidence="4">NS15</strain>
    </source>
</reference>
<organism evidence="3 4">
    <name type="scientific">Pandoraea vervacti</name>
    <dbReference type="NCBI Taxonomy" id="656178"/>
    <lineage>
        <taxon>Bacteria</taxon>
        <taxon>Pseudomonadati</taxon>
        <taxon>Pseudomonadota</taxon>
        <taxon>Betaproteobacteria</taxon>
        <taxon>Burkholderiales</taxon>
        <taxon>Burkholderiaceae</taxon>
        <taxon>Pandoraea</taxon>
    </lineage>
</organism>
<name>A0ABM5T0G0_9BURK</name>
<dbReference type="SUPFAM" id="SSF53474">
    <property type="entry name" value="alpha/beta-Hydrolases"/>
    <property type="match status" value="1"/>
</dbReference>
<evidence type="ECO:0000313" key="4">
    <source>
        <dbReference type="Proteomes" id="UP000035085"/>
    </source>
</evidence>
<dbReference type="Proteomes" id="UP000035085">
    <property type="component" value="Chromosome"/>
</dbReference>
<dbReference type="PRINTS" id="PR00412">
    <property type="entry name" value="EPOXHYDRLASE"/>
</dbReference>
<dbReference type="Pfam" id="PF00561">
    <property type="entry name" value="Abhydrolase_1"/>
    <property type="match status" value="1"/>
</dbReference>
<feature type="signal peptide" evidence="1">
    <location>
        <begin position="1"/>
        <end position="40"/>
    </location>
</feature>
<keyword evidence="4" id="KW-1185">Reference proteome</keyword>
<accession>A0ABM5T0G0</accession>
<gene>
    <name evidence="3" type="ORF">UC34_18255</name>
</gene>
<protein>
    <submittedName>
        <fullName evidence="3">Alpha/beta hydrolase</fullName>
    </submittedName>
</protein>
<dbReference type="PRINTS" id="PR00111">
    <property type="entry name" value="ABHYDROLASE"/>
</dbReference>
<evidence type="ECO:0000313" key="3">
    <source>
        <dbReference type="EMBL" id="AJP58375.2"/>
    </source>
</evidence>
<evidence type="ECO:0000256" key="1">
    <source>
        <dbReference type="SAM" id="SignalP"/>
    </source>
</evidence>
<dbReference type="InterPro" id="IPR050266">
    <property type="entry name" value="AB_hydrolase_sf"/>
</dbReference>
<dbReference type="RefSeq" id="WP_044456680.1">
    <property type="nucleotide sequence ID" value="NZ_CP010897.2"/>
</dbReference>
<dbReference type="EMBL" id="CP010897">
    <property type="protein sequence ID" value="AJP58375.2"/>
    <property type="molecule type" value="Genomic_DNA"/>
</dbReference>
<keyword evidence="1" id="KW-0732">Signal</keyword>
<dbReference type="GO" id="GO:0016787">
    <property type="term" value="F:hydrolase activity"/>
    <property type="evidence" value="ECO:0007669"/>
    <property type="project" value="UniProtKB-KW"/>
</dbReference>
<dbReference type="InterPro" id="IPR000073">
    <property type="entry name" value="AB_hydrolase_1"/>
</dbReference>
<keyword evidence="3" id="KW-0378">Hydrolase</keyword>